<name>A0A7N6B4V9_ANATE</name>
<evidence type="ECO:0000256" key="1">
    <source>
        <dbReference type="ARBA" id="ARBA00008226"/>
    </source>
</evidence>
<comment type="similarity">
    <text evidence="1">Belongs to the class-II aminoacyl-tRNA synthetase family.</text>
</comment>
<keyword evidence="3" id="KW-0436">Ligase</keyword>
<dbReference type="CDD" id="cd00776">
    <property type="entry name" value="AsxRS_core"/>
    <property type="match status" value="1"/>
</dbReference>
<dbReference type="InterPro" id="IPR006195">
    <property type="entry name" value="aa-tRNA-synth_II"/>
</dbReference>
<evidence type="ECO:0000313" key="10">
    <source>
        <dbReference type="Proteomes" id="UP000265040"/>
    </source>
</evidence>
<protein>
    <recommendedName>
        <fullName evidence="2">asparagine--tRNA ligase</fullName>
        <ecNumber evidence="2">6.1.1.22</ecNumber>
    </recommendedName>
</protein>
<evidence type="ECO:0000259" key="8">
    <source>
        <dbReference type="PROSITE" id="PS50862"/>
    </source>
</evidence>
<dbReference type="InterPro" id="IPR045864">
    <property type="entry name" value="aa-tRNA-synth_II/BPL/LPL"/>
</dbReference>
<dbReference type="GO" id="GO:0006421">
    <property type="term" value="P:asparaginyl-tRNA aminoacylation"/>
    <property type="evidence" value="ECO:0007669"/>
    <property type="project" value="InterPro"/>
</dbReference>
<sequence length="481" mass="54479">MFQTAAKTLSVASSVSRAISVRHYCKKTTRKLRISEALLGSELGANVKVQGWVRSVRPQKTNLFFHVNDGSCLQSLQIVAGSDLDEPLLTFGSAVEVTGILKKSPHQKQPVELEAEQIHIIGECNPVDFPFKIKERHSLEYIRQFPHLRCRTNAFSSLLRIRSEATTAIHSYFKKNGFVQIHTPIITSNDCEGAGELFQVEVSIYRYYDENENFFSVPAFLSVSGQLHLEVMSGAFSGVYTFGPTFRAENSQSRRHLAEFYMVEAEVSFTQSIEDLTKVMEDMFRSSTEHVLAHCAEDVNLFHKHVTPGHRDMVDAMLKRRFPVITYSEAVDILNRSSQEFAFPTDWGCDLQTEHEKYLVKHCGNIPVFVTDYPYDLKPFYARDNQDSPEHTAAAVDLLVPGVGELCGGSLREERLDLLRARLEEAGLEDTYSWYLDLRRFGSVPHGGFGLGFERYLQCILGVDNIKDVIPFPRFSHSCLL</sequence>
<evidence type="ECO:0000256" key="4">
    <source>
        <dbReference type="ARBA" id="ARBA00022741"/>
    </source>
</evidence>
<evidence type="ECO:0000256" key="7">
    <source>
        <dbReference type="ARBA" id="ARBA00023146"/>
    </source>
</evidence>
<feature type="domain" description="Aminoacyl-transfer RNA synthetases class-II family profile" evidence="8">
    <location>
        <begin position="159"/>
        <end position="471"/>
    </location>
</feature>
<dbReference type="EC" id="6.1.1.22" evidence="2"/>
<keyword evidence="4" id="KW-0547">Nucleotide-binding</keyword>
<evidence type="ECO:0000256" key="3">
    <source>
        <dbReference type="ARBA" id="ARBA00022598"/>
    </source>
</evidence>
<dbReference type="Pfam" id="PF00152">
    <property type="entry name" value="tRNA-synt_2"/>
    <property type="match status" value="1"/>
</dbReference>
<dbReference type="Pfam" id="PF01336">
    <property type="entry name" value="tRNA_anti-codon"/>
    <property type="match status" value="1"/>
</dbReference>
<dbReference type="PANTHER" id="PTHR22594:SF34">
    <property type="entry name" value="ASPARAGINE--TRNA LIGASE, MITOCHONDRIAL-RELATED"/>
    <property type="match status" value="1"/>
</dbReference>
<reference evidence="9" key="2">
    <citation type="submission" date="2025-08" db="UniProtKB">
        <authorList>
            <consortium name="Ensembl"/>
        </authorList>
    </citation>
    <scope>IDENTIFICATION</scope>
</reference>
<dbReference type="SUPFAM" id="SSF55681">
    <property type="entry name" value="Class II aaRS and biotin synthetases"/>
    <property type="match status" value="1"/>
</dbReference>
<dbReference type="AlphaFoldDB" id="A0A7N6B4V9"/>
<evidence type="ECO:0000256" key="5">
    <source>
        <dbReference type="ARBA" id="ARBA00022840"/>
    </source>
</evidence>
<gene>
    <name evidence="9" type="primary">NARS2</name>
</gene>
<dbReference type="Gene3D" id="3.30.930.10">
    <property type="entry name" value="Bira Bifunctional Protein, Domain 2"/>
    <property type="match status" value="1"/>
</dbReference>
<dbReference type="GO" id="GO:0005739">
    <property type="term" value="C:mitochondrion"/>
    <property type="evidence" value="ECO:0007669"/>
    <property type="project" value="TreeGrafter"/>
</dbReference>
<dbReference type="SUPFAM" id="SSF50249">
    <property type="entry name" value="Nucleic acid-binding proteins"/>
    <property type="match status" value="1"/>
</dbReference>
<reference evidence="9" key="1">
    <citation type="submission" date="2021-04" db="EMBL/GenBank/DDBJ databases">
        <authorList>
            <consortium name="Wellcome Sanger Institute Data Sharing"/>
        </authorList>
    </citation>
    <scope>NUCLEOTIDE SEQUENCE [LARGE SCALE GENOMIC DNA]</scope>
</reference>
<dbReference type="GO" id="GO:0004816">
    <property type="term" value="F:asparagine-tRNA ligase activity"/>
    <property type="evidence" value="ECO:0007669"/>
    <property type="project" value="UniProtKB-EC"/>
</dbReference>
<dbReference type="InterPro" id="IPR012340">
    <property type="entry name" value="NA-bd_OB-fold"/>
</dbReference>
<dbReference type="PRINTS" id="PR01042">
    <property type="entry name" value="TRNASYNTHASP"/>
</dbReference>
<keyword evidence="6" id="KW-0648">Protein biosynthesis</keyword>
<keyword evidence="7" id="KW-0030">Aminoacyl-tRNA synthetase</keyword>
<dbReference type="GeneTree" id="ENSGT01030000234618"/>
<dbReference type="OrthoDB" id="1931232at2759"/>
<dbReference type="CDD" id="cd04318">
    <property type="entry name" value="EcAsnRS_like_N"/>
    <property type="match status" value="1"/>
</dbReference>
<dbReference type="GO" id="GO:0003676">
    <property type="term" value="F:nucleic acid binding"/>
    <property type="evidence" value="ECO:0007669"/>
    <property type="project" value="InterPro"/>
</dbReference>
<keyword evidence="5" id="KW-0067">ATP-binding</keyword>
<dbReference type="Ensembl" id="ENSATET00000063182.2">
    <property type="protein sequence ID" value="ENSATEP00000057593.1"/>
    <property type="gene ID" value="ENSATEG00000010262.3"/>
</dbReference>
<keyword evidence="10" id="KW-1185">Reference proteome</keyword>
<proteinExistence type="inferred from homology"/>
<dbReference type="FunFam" id="3.30.930.10:FF:000016">
    <property type="entry name" value="Asparagine--tRNA ligase"/>
    <property type="match status" value="1"/>
</dbReference>
<dbReference type="InterPro" id="IPR004364">
    <property type="entry name" value="Aa-tRNA-synt_II"/>
</dbReference>
<dbReference type="HAMAP" id="MF_00534">
    <property type="entry name" value="Asn_tRNA_synth"/>
    <property type="match status" value="1"/>
</dbReference>
<dbReference type="PROSITE" id="PS50862">
    <property type="entry name" value="AA_TRNA_LIGASE_II"/>
    <property type="match status" value="1"/>
</dbReference>
<organism evidence="9 10">
    <name type="scientific">Anabas testudineus</name>
    <name type="common">Climbing perch</name>
    <name type="synonym">Anthias testudineus</name>
    <dbReference type="NCBI Taxonomy" id="64144"/>
    <lineage>
        <taxon>Eukaryota</taxon>
        <taxon>Metazoa</taxon>
        <taxon>Chordata</taxon>
        <taxon>Craniata</taxon>
        <taxon>Vertebrata</taxon>
        <taxon>Euteleostomi</taxon>
        <taxon>Actinopterygii</taxon>
        <taxon>Neopterygii</taxon>
        <taxon>Teleostei</taxon>
        <taxon>Neoteleostei</taxon>
        <taxon>Acanthomorphata</taxon>
        <taxon>Anabantaria</taxon>
        <taxon>Anabantiformes</taxon>
        <taxon>Anabantoidei</taxon>
        <taxon>Anabantidae</taxon>
        <taxon>Anabas</taxon>
    </lineage>
</organism>
<dbReference type="Proteomes" id="UP000265040">
    <property type="component" value="Chromosome 13"/>
</dbReference>
<evidence type="ECO:0000256" key="2">
    <source>
        <dbReference type="ARBA" id="ARBA00012816"/>
    </source>
</evidence>
<dbReference type="InParanoid" id="A0A7N6B4V9"/>
<dbReference type="InterPro" id="IPR004365">
    <property type="entry name" value="NA-bd_OB_tRNA"/>
</dbReference>
<dbReference type="Gene3D" id="2.40.50.140">
    <property type="entry name" value="Nucleic acid-binding proteins"/>
    <property type="match status" value="1"/>
</dbReference>
<reference evidence="9" key="3">
    <citation type="submission" date="2025-09" db="UniProtKB">
        <authorList>
            <consortium name="Ensembl"/>
        </authorList>
    </citation>
    <scope>IDENTIFICATION</scope>
</reference>
<dbReference type="NCBIfam" id="TIGR00457">
    <property type="entry name" value="asnS"/>
    <property type="match status" value="1"/>
</dbReference>
<evidence type="ECO:0000256" key="6">
    <source>
        <dbReference type="ARBA" id="ARBA00022917"/>
    </source>
</evidence>
<dbReference type="InterPro" id="IPR004522">
    <property type="entry name" value="Asn-tRNA-ligase"/>
</dbReference>
<dbReference type="PANTHER" id="PTHR22594">
    <property type="entry name" value="ASPARTYL/LYSYL-TRNA SYNTHETASE"/>
    <property type="match status" value="1"/>
</dbReference>
<dbReference type="NCBIfam" id="NF003037">
    <property type="entry name" value="PRK03932.1"/>
    <property type="match status" value="1"/>
</dbReference>
<dbReference type="GO" id="GO:0005524">
    <property type="term" value="F:ATP binding"/>
    <property type="evidence" value="ECO:0007669"/>
    <property type="project" value="UniProtKB-KW"/>
</dbReference>
<evidence type="ECO:0000313" key="9">
    <source>
        <dbReference type="Ensembl" id="ENSATEP00000057593.1"/>
    </source>
</evidence>
<dbReference type="InterPro" id="IPR002312">
    <property type="entry name" value="Asp/Asn-tRNA-synth_IIb"/>
</dbReference>
<accession>A0A7N6B4V9</accession>